<evidence type="ECO:0000313" key="3">
    <source>
        <dbReference type="EMBL" id="MBB1518531.1"/>
    </source>
</evidence>
<feature type="site" description="May be catalytically important" evidence="2">
    <location>
        <position position="150"/>
    </location>
</feature>
<name>A0A7W4H2F2_9GAMM</name>
<comment type="catalytic activity">
    <reaction evidence="2">
        <text>GTP + H2O = 7,8-dihydroneopterin 3'-triphosphate + formate + H(+)</text>
        <dbReference type="Rhea" id="RHEA:17473"/>
        <dbReference type="ChEBI" id="CHEBI:15377"/>
        <dbReference type="ChEBI" id="CHEBI:15378"/>
        <dbReference type="ChEBI" id="CHEBI:15740"/>
        <dbReference type="ChEBI" id="CHEBI:37565"/>
        <dbReference type="ChEBI" id="CHEBI:58462"/>
        <dbReference type="EC" id="3.5.4.16"/>
    </reaction>
</comment>
<dbReference type="InterPro" id="IPR022838">
    <property type="entry name" value="GTP_cyclohydrolase_FolE2"/>
</dbReference>
<dbReference type="EMBL" id="JACJFN010000001">
    <property type="protein sequence ID" value="MBB1518531.1"/>
    <property type="molecule type" value="Genomic_DNA"/>
</dbReference>
<organism evidence="3 4">
    <name type="scientific">Aquipseudomonas guryensis</name>
    <dbReference type="NCBI Taxonomy" id="2759165"/>
    <lineage>
        <taxon>Bacteria</taxon>
        <taxon>Pseudomonadati</taxon>
        <taxon>Pseudomonadota</taxon>
        <taxon>Gammaproteobacteria</taxon>
        <taxon>Pseudomonadales</taxon>
        <taxon>Pseudomonadaceae</taxon>
        <taxon>Aquipseudomonas</taxon>
    </lineage>
</organism>
<dbReference type="HAMAP" id="MF_01527_B">
    <property type="entry name" value="GTP_cyclohydrol_B"/>
    <property type="match status" value="1"/>
</dbReference>
<dbReference type="Proteomes" id="UP000581189">
    <property type="component" value="Unassembled WGS sequence"/>
</dbReference>
<keyword evidence="4" id="KW-1185">Reference proteome</keyword>
<sequence>MTVLRLPDIAAQISAQAQPALDFVGMQQIALPILLDGKPMDCRVDAGVSLDDVSARGIHMSRLYLALEALEHQPLSLSAVQRVLHQFLDSHEGLSQRAYLNLRGELLLKRPALVSPLAGWKAYPVTLNTRLDTTGFHVELQLTLGYSSTCPCSAALARQLIQQQFVDDFAGKSLDHADIIAWLDSSRGILATPHSQRSEARLQLHLDPHQQRLPIRHVLDTAEAALGTALQTAVKRADEQAFALANGQNLMFCEDAARRLHQALRQEDGVQGFHLEVLHAESLHAHDAVARSSWQR</sequence>
<evidence type="ECO:0000256" key="2">
    <source>
        <dbReference type="HAMAP-Rule" id="MF_01527"/>
    </source>
</evidence>
<evidence type="ECO:0000256" key="1">
    <source>
        <dbReference type="ARBA" id="ARBA00022801"/>
    </source>
</evidence>
<gene>
    <name evidence="2" type="primary">folE2</name>
    <name evidence="3" type="ORF">H3H45_04720</name>
</gene>
<dbReference type="PANTHER" id="PTHR36445:SF1">
    <property type="entry name" value="GTP CYCLOHYDROLASE MPTA"/>
    <property type="match status" value="1"/>
</dbReference>
<protein>
    <recommendedName>
        <fullName evidence="2">GTP cyclohydrolase FolE2</fullName>
        <ecNumber evidence="2">3.5.4.16</ecNumber>
    </recommendedName>
</protein>
<evidence type="ECO:0000313" key="4">
    <source>
        <dbReference type="Proteomes" id="UP000581189"/>
    </source>
</evidence>
<comment type="function">
    <text evidence="2">Converts GTP to 7,8-dihydroneopterin triphosphate.</text>
</comment>
<dbReference type="UniPathway" id="UPA00848">
    <property type="reaction ID" value="UER00151"/>
</dbReference>
<dbReference type="GO" id="GO:0003934">
    <property type="term" value="F:GTP cyclohydrolase I activity"/>
    <property type="evidence" value="ECO:0007669"/>
    <property type="project" value="UniProtKB-UniRule"/>
</dbReference>
<reference evidence="3 4" key="1">
    <citation type="submission" date="2020-08" db="EMBL/GenBank/DDBJ databases">
        <authorList>
            <person name="Kim C.M."/>
        </authorList>
    </citation>
    <scope>NUCLEOTIDE SEQUENCE [LARGE SCALE GENOMIC DNA]</scope>
    <source>
        <strain evidence="3 4">SR9</strain>
    </source>
</reference>
<dbReference type="Pfam" id="PF02649">
    <property type="entry name" value="GCHY-1"/>
    <property type="match status" value="1"/>
</dbReference>
<accession>A0A7W4H2F2</accession>
<proteinExistence type="inferred from homology"/>
<comment type="pathway">
    <text evidence="2">Cofactor biosynthesis; 7,8-dihydroneopterin triphosphate biosynthesis; 7,8-dihydroneopterin triphosphate from GTP: step 1/1.</text>
</comment>
<dbReference type="AlphaFoldDB" id="A0A7W4H2F2"/>
<dbReference type="EC" id="3.5.4.16" evidence="2"/>
<dbReference type="RefSeq" id="WP_182832564.1">
    <property type="nucleotide sequence ID" value="NZ_JACJFN010000001.1"/>
</dbReference>
<dbReference type="InterPro" id="IPR003801">
    <property type="entry name" value="GTP_cyclohydrolase_FolE2/MptA"/>
</dbReference>
<comment type="caution">
    <text evidence="3">The sequence shown here is derived from an EMBL/GenBank/DDBJ whole genome shotgun (WGS) entry which is preliminary data.</text>
</comment>
<dbReference type="GO" id="GO:0046654">
    <property type="term" value="P:tetrahydrofolate biosynthetic process"/>
    <property type="evidence" value="ECO:0007669"/>
    <property type="project" value="UniProtKB-UniRule"/>
</dbReference>
<comment type="similarity">
    <text evidence="2">Belongs to the GTP cyclohydrolase IV family.</text>
</comment>
<dbReference type="PANTHER" id="PTHR36445">
    <property type="entry name" value="GTP CYCLOHYDROLASE MPTA"/>
    <property type="match status" value="1"/>
</dbReference>
<dbReference type="NCBIfam" id="NF010200">
    <property type="entry name" value="PRK13674.1-1"/>
    <property type="match status" value="1"/>
</dbReference>
<keyword evidence="1 2" id="KW-0378">Hydrolase</keyword>
<dbReference type="Gene3D" id="3.10.270.10">
    <property type="entry name" value="Urate Oxidase"/>
    <property type="match status" value="1"/>
</dbReference>